<organism evidence="1 2">
    <name type="scientific">Streptomyces koyangensis</name>
    <dbReference type="NCBI Taxonomy" id="188770"/>
    <lineage>
        <taxon>Bacteria</taxon>
        <taxon>Bacillati</taxon>
        <taxon>Actinomycetota</taxon>
        <taxon>Actinomycetes</taxon>
        <taxon>Kitasatosporales</taxon>
        <taxon>Streptomycetaceae</taxon>
        <taxon>Streptomyces</taxon>
        <taxon>Streptomyces aurantiacus group</taxon>
    </lineage>
</organism>
<dbReference type="RefSeq" id="WP_203214197.1">
    <property type="nucleotide sequence ID" value="NZ_CP049945.1"/>
</dbReference>
<dbReference type="EMBL" id="CP049945">
    <property type="protein sequence ID" value="QRF01964.1"/>
    <property type="molecule type" value="Genomic_DNA"/>
</dbReference>
<evidence type="ECO:0000313" key="2">
    <source>
        <dbReference type="Proteomes" id="UP000596311"/>
    </source>
</evidence>
<keyword evidence="2" id="KW-1185">Reference proteome</keyword>
<gene>
    <name evidence="1" type="ORF">G9U55_06870</name>
</gene>
<accession>A0ABX7EBD7</accession>
<evidence type="ECO:0000313" key="1">
    <source>
        <dbReference type="EMBL" id="QRF01964.1"/>
    </source>
</evidence>
<reference evidence="1 2" key="1">
    <citation type="submission" date="2020-03" db="EMBL/GenBank/DDBJ databases">
        <title>Genome mining and metabolic profiling illuminate the polycyclic tetramate macrolactams from Streptomyces koyangensis SCSIO 5802.</title>
        <authorList>
            <person name="Ding W."/>
        </authorList>
    </citation>
    <scope>NUCLEOTIDE SEQUENCE [LARGE SCALE GENOMIC DNA]</scope>
    <source>
        <strain evidence="1 2">SCSIO 5802</strain>
    </source>
</reference>
<proteinExistence type="predicted"/>
<dbReference type="Proteomes" id="UP000596311">
    <property type="component" value="Chromosome"/>
</dbReference>
<protein>
    <submittedName>
        <fullName evidence="1">Uncharacterized protein</fullName>
    </submittedName>
</protein>
<sequence length="211" mass="23517">MPGIRFSATGTVVYLPSPGLRAKGRAAGRAAARLALDDCAASVTRSHRPFDLLSAQEELALRTARLSEGERGDEVRFRARVTLSLAPEDRARAQAYEDALRAERLRHAQERDRLMFLRSTVLAEPATARTWWLDSQRDQLAALSWKDFNEKVLPAVADADDAHSRALVIAQVLAEVVEDLGSDEERRQQFVATARWVLREMGWEKAAGKLP</sequence>
<name>A0ABX7EBD7_9ACTN</name>